<sequence length="322" mass="33362">MPVALPSKLEPALSSPSLIPLSSTTWAWMHNSTAWGYSNCGLVASDGQALLVDTQFTLAGMRLLLDAVEAAVPGAEITTVVNSHQNGDHTWGNQLLPDAEIITSAASAEHVCKEISPEQMMLLGRAAPTSAVTAYAAEHIGGFDFSGITVTGATRTFTGTLELEVGGAAVELIDLGPAHSEGDVAVHVPEDEVVFTGDTLFIGAHMIVWSDSLSACIEVCDRLLSTGATTFVPGHGEITGRAGVVTFRDGLARVHEDATSYASSGVELSDAARLIKGAHAGVLAHPERLFTAVAAAYKEAGVEGAPSTTMGLVEGMAQLARE</sequence>
<dbReference type="PANTHER" id="PTHR42951">
    <property type="entry name" value="METALLO-BETA-LACTAMASE DOMAIN-CONTAINING"/>
    <property type="match status" value="1"/>
</dbReference>
<evidence type="ECO:0000259" key="1">
    <source>
        <dbReference type="SMART" id="SM00849"/>
    </source>
</evidence>
<dbReference type="InterPro" id="IPR036866">
    <property type="entry name" value="RibonucZ/Hydroxyglut_hydro"/>
</dbReference>
<feature type="domain" description="Metallo-beta-lactamase" evidence="1">
    <location>
        <begin position="37"/>
        <end position="235"/>
    </location>
</feature>
<evidence type="ECO:0000313" key="3">
    <source>
        <dbReference type="Proteomes" id="UP000287830"/>
    </source>
</evidence>
<dbReference type="PANTHER" id="PTHR42951:SF4">
    <property type="entry name" value="ACYL-COENZYME A THIOESTERASE MBLAC2"/>
    <property type="match status" value="1"/>
</dbReference>
<dbReference type="AlphaFoldDB" id="A0A7U9PXS8"/>
<dbReference type="InterPro" id="IPR001279">
    <property type="entry name" value="Metallo-B-lactamas"/>
</dbReference>
<evidence type="ECO:0000313" key="2">
    <source>
        <dbReference type="EMBL" id="GCD35603.1"/>
    </source>
</evidence>
<keyword evidence="2" id="KW-0413">Isomerase</keyword>
<dbReference type="Gene3D" id="3.60.15.10">
    <property type="entry name" value="Ribonuclease Z/Hydroxyacylglutathione hydrolase-like"/>
    <property type="match status" value="1"/>
</dbReference>
<organism evidence="2 3">
    <name type="scientific">Streptomyces chrestomyceticus JCM 4735</name>
    <dbReference type="NCBI Taxonomy" id="1306181"/>
    <lineage>
        <taxon>Bacteria</taxon>
        <taxon>Bacillati</taxon>
        <taxon>Actinomycetota</taxon>
        <taxon>Actinomycetes</taxon>
        <taxon>Kitasatosporales</taxon>
        <taxon>Streptomycetaceae</taxon>
        <taxon>Streptomyces</taxon>
    </lineage>
</organism>
<proteinExistence type="predicted"/>
<dbReference type="OrthoDB" id="420651at2"/>
<reference evidence="2 3" key="1">
    <citation type="submission" date="2018-11" db="EMBL/GenBank/DDBJ databases">
        <title>Whole genome sequence of Streptomyces chrestomyceticus NBRC 13444(T).</title>
        <authorList>
            <person name="Komaki H."/>
            <person name="Tamura T."/>
        </authorList>
    </citation>
    <scope>NUCLEOTIDE SEQUENCE [LARGE SCALE GENOMIC DNA]</scope>
    <source>
        <strain evidence="2 3">NBRC 13444</strain>
    </source>
</reference>
<dbReference type="GO" id="GO:0016853">
    <property type="term" value="F:isomerase activity"/>
    <property type="evidence" value="ECO:0007669"/>
    <property type="project" value="UniProtKB-KW"/>
</dbReference>
<accession>A0A7U9PXS8</accession>
<dbReference type="SUPFAM" id="SSF56281">
    <property type="entry name" value="Metallo-hydrolase/oxidoreductase"/>
    <property type="match status" value="1"/>
</dbReference>
<dbReference type="CDD" id="cd16282">
    <property type="entry name" value="metallo-hydrolase-like_MBL-fold"/>
    <property type="match status" value="1"/>
</dbReference>
<gene>
    <name evidence="2" type="ORF">OEIGOIKO_03349</name>
</gene>
<name>A0A7U9PXS8_9ACTN</name>
<dbReference type="Proteomes" id="UP000287830">
    <property type="component" value="Unassembled WGS sequence"/>
</dbReference>
<comment type="caution">
    <text evidence="2">The sequence shown here is derived from an EMBL/GenBank/DDBJ whole genome shotgun (WGS) entry which is preliminary data.</text>
</comment>
<dbReference type="Pfam" id="PF00753">
    <property type="entry name" value="Lactamase_B"/>
    <property type="match status" value="1"/>
</dbReference>
<dbReference type="InterPro" id="IPR050855">
    <property type="entry name" value="NDM-1-like"/>
</dbReference>
<protein>
    <submittedName>
        <fullName evidence="2">Bifunctional 2-hydroxyhepta-2,4-diene-1,7-dioate isomerase/cyclase/dehydrase</fullName>
    </submittedName>
</protein>
<dbReference type="EMBL" id="BHZC01000001">
    <property type="protein sequence ID" value="GCD35603.1"/>
    <property type="molecule type" value="Genomic_DNA"/>
</dbReference>
<dbReference type="SMART" id="SM00849">
    <property type="entry name" value="Lactamase_B"/>
    <property type="match status" value="1"/>
</dbReference>